<organism evidence="2 3">
    <name type="scientific">Lachnoclostridium phytofermentans</name>
    <dbReference type="NCBI Taxonomy" id="66219"/>
    <lineage>
        <taxon>Bacteria</taxon>
        <taxon>Bacillati</taxon>
        <taxon>Bacillota</taxon>
        <taxon>Clostridia</taxon>
        <taxon>Lachnospirales</taxon>
        <taxon>Lachnospiraceae</taxon>
    </lineage>
</organism>
<evidence type="ECO:0000256" key="1">
    <source>
        <dbReference type="SAM" id="Coils"/>
    </source>
</evidence>
<keyword evidence="1" id="KW-0175">Coiled coil</keyword>
<reference evidence="2 3" key="1">
    <citation type="journal article" date="2018" name="Nat. Biotechnol.">
        <title>A standardized bacterial taxonomy based on genome phylogeny substantially revises the tree of life.</title>
        <authorList>
            <person name="Parks D.H."/>
            <person name="Chuvochina M."/>
            <person name="Waite D.W."/>
            <person name="Rinke C."/>
            <person name="Skarshewski A."/>
            <person name="Chaumeil P.A."/>
            <person name="Hugenholtz P."/>
        </authorList>
    </citation>
    <scope>NUCLEOTIDE SEQUENCE [LARGE SCALE GENOMIC DNA]</scope>
    <source>
        <strain evidence="2">UBA11728</strain>
    </source>
</reference>
<gene>
    <name evidence="2" type="ORF">DHW61_14250</name>
</gene>
<sequence length="100" mass="11904">VLVTIGISLNMIYEQVLRNKENKNREKCERIRNLKKEYQNHLLELANDPFTSLPDIVFDTRPKNGICCPYCWTTQPTNRNLCYGYKCNAKFIFWDELVKK</sequence>
<dbReference type="EMBL" id="DPVV01000474">
    <property type="protein sequence ID" value="HCL03547.1"/>
    <property type="molecule type" value="Genomic_DNA"/>
</dbReference>
<feature type="coiled-coil region" evidence="1">
    <location>
        <begin position="17"/>
        <end position="48"/>
    </location>
</feature>
<evidence type="ECO:0000313" key="3">
    <source>
        <dbReference type="Proteomes" id="UP000262969"/>
    </source>
</evidence>
<name>A0A3D2X9Z7_9FIRM</name>
<proteinExistence type="predicted"/>
<comment type="caution">
    <text evidence="2">The sequence shown here is derived from an EMBL/GenBank/DDBJ whole genome shotgun (WGS) entry which is preliminary data.</text>
</comment>
<accession>A0A3D2X9Z7</accession>
<evidence type="ECO:0000313" key="2">
    <source>
        <dbReference type="EMBL" id="HCL03547.1"/>
    </source>
</evidence>
<dbReference type="Proteomes" id="UP000262969">
    <property type="component" value="Unassembled WGS sequence"/>
</dbReference>
<feature type="non-terminal residue" evidence="2">
    <location>
        <position position="1"/>
    </location>
</feature>
<dbReference type="AlphaFoldDB" id="A0A3D2X9Z7"/>
<protein>
    <submittedName>
        <fullName evidence="2">Uncharacterized protein</fullName>
    </submittedName>
</protein>